<organism evidence="1 2">
    <name type="scientific">Zalaria obscura</name>
    <dbReference type="NCBI Taxonomy" id="2024903"/>
    <lineage>
        <taxon>Eukaryota</taxon>
        <taxon>Fungi</taxon>
        <taxon>Dikarya</taxon>
        <taxon>Ascomycota</taxon>
        <taxon>Pezizomycotina</taxon>
        <taxon>Dothideomycetes</taxon>
        <taxon>Dothideomycetidae</taxon>
        <taxon>Dothideales</taxon>
        <taxon>Zalariaceae</taxon>
        <taxon>Zalaria</taxon>
    </lineage>
</organism>
<reference evidence="1" key="1">
    <citation type="submission" date="2024-02" db="EMBL/GenBank/DDBJ databases">
        <title>Metagenome Assembled Genome of Zalaria obscura JY119.</title>
        <authorList>
            <person name="Vighnesh L."/>
            <person name="Jagadeeshwari U."/>
            <person name="Venkata Ramana C."/>
            <person name="Sasikala C."/>
        </authorList>
    </citation>
    <scope>NUCLEOTIDE SEQUENCE</scope>
    <source>
        <strain evidence="1">JY119</strain>
    </source>
</reference>
<evidence type="ECO:0000313" key="1">
    <source>
        <dbReference type="EMBL" id="KAK8206698.1"/>
    </source>
</evidence>
<comment type="caution">
    <text evidence="1">The sequence shown here is derived from an EMBL/GenBank/DDBJ whole genome shotgun (WGS) entry which is preliminary data.</text>
</comment>
<proteinExistence type="predicted"/>
<dbReference type="EMBL" id="JAMKPW020000022">
    <property type="protein sequence ID" value="KAK8206698.1"/>
    <property type="molecule type" value="Genomic_DNA"/>
</dbReference>
<accession>A0ACC3SC35</accession>
<dbReference type="Proteomes" id="UP001320706">
    <property type="component" value="Unassembled WGS sequence"/>
</dbReference>
<keyword evidence="2" id="KW-1185">Reference proteome</keyword>
<name>A0ACC3SC35_9PEZI</name>
<sequence>MSTIIPGDWQSIAKAKRELLSNSIPLAWRIPADKLPPDDLLDVTTFPKTSGLFTDRELELTSTPAVELLAKLHSGTWTAGEVTKAFCKRASVAHQLTNCLSETLFDMAFTTAQSLDEHMERTGKPIGPLHGLPVSLKDNFNIVGVDSTVGFASWVGSPATYNSALVELLTRAGAVLYVKTNVPTAMMIAETVNNVFDRTVNPLNRKLTSGGSSGGESALIAFGGSVLGVGTDIGGSLRIPAACTGIFTLRPSFGRFPTGGAKSGLAGQEAVNSVNGPMARSLTDIELFARTVVGEEPWQLDPKCLPIPWRSVSMNPKLKIGVMWSDGIVMPTPPVQRGLKKTVEKLRQAGHEIVEWVPELHKDIMQTLGAFFLADGGKSVAKILEPVGEPWRPEMQDYAKASEIGVYDLWQLQVKRTQLMKEYLDRWTAAGIDCILCPTTPYASVEHGKFSWVGYTGVFNILDYAAVSFPCGVFADASLDKWNGNAEPFSEHDAKVRREYNPEAVHGMPLVIQRVVDEEEEQLLEEEGGDDGASDGFGGDKDEKTFLLDEGLHFRAEFRENGEAVFAWYDLSGDLGDLFQFVCDPSVQLATAASFKRIAAQCQYERKYRKSGVQATEDELKEFTFEDEEPIPAASPITSPARSPAISPSPPQARLQHTPNKSAKRDDMVRKYAKKAEVPLRPHEEEPTEAPKAALPPSEGREILANFDAELHLFDFKSGTFVLQEGNVNVKIYELGDWKYWMQIDGKNKSWLGQEIVPDINPVFNFEYLSFIFNHYTADGSAYSWLLRFDEREKEEEFQQGLMQALWEHLNQQKWMKVKDAERDYVLDAFNDLVLEDDELDKDDEREREAREEDEAAEEEEEEEYSEDEGQRSEHYDSDESDDDVEIRDKDGNVNSQLAVGYKHDRSFVVRGSKIGVFKHTPDNHLEFSTNISEVKTPKGKLFSPKKVMLHAEDRNMVLQNEDDPNSLYRMDLETGKIVDEWKVHDDIPVTSFAPEKKFSQMTGEQTFLGLSNNALYRIDPRLAGDKLVNSELKQYATKNGFTAAATTEKGYIAVASSKGDVRMFDRLGINAKTHIPALGDPIIGLDVSADGRWVLATTRTYLLLIDSLQKSGKNEGKLGFEKSFAADSKPQPRRLTLTPAHVAQFQHETKVPLAFTPARFNTGEGSSETTIITATGPFIITWSMKKVLAGRKDPYNIKRYAEEVKADNFRFGSDKNIVVALPNEVNMVAKRALQRPTRESIMSTPRKSGRGSYLSRNDIVNSPY</sequence>
<gene>
    <name evidence="1" type="primary">APL2_2</name>
    <name evidence="1" type="ORF">M8818_004532</name>
</gene>
<protein>
    <submittedName>
        <fullName evidence="1">Beta-adaptin</fullName>
    </submittedName>
</protein>
<evidence type="ECO:0000313" key="2">
    <source>
        <dbReference type="Proteomes" id="UP001320706"/>
    </source>
</evidence>